<dbReference type="AlphaFoldDB" id="A0A0F5K0Z5"/>
<protein>
    <recommendedName>
        <fullName evidence="11">Transporter</fullName>
    </recommendedName>
</protein>
<proteinExistence type="inferred from homology"/>
<evidence type="ECO:0000256" key="1">
    <source>
        <dbReference type="ARBA" id="ARBA00004651"/>
    </source>
</evidence>
<dbReference type="PANTHER" id="PTHR21716">
    <property type="entry name" value="TRANSMEMBRANE PROTEIN"/>
    <property type="match status" value="1"/>
</dbReference>
<feature type="transmembrane region" description="Helical" evidence="8">
    <location>
        <begin position="46"/>
        <end position="67"/>
    </location>
</feature>
<dbReference type="Pfam" id="PF01594">
    <property type="entry name" value="AI-2E_transport"/>
    <property type="match status" value="1"/>
</dbReference>
<dbReference type="STRING" id="28092.WM40_10195"/>
<sequence>MAFVIIVAALHFAAEVLIPVTLSIILSFLIMPLVARLRRVGIGHNLSIALAVLIAVIVAGFIGILIASRVVQLAAEMPLYATVLHQKLLALSNFADVGTNWLSERFRSVLDYGTLERMGGSSSRARAAARVPPTEMALATDPRFLLRWVIHFAWPILSSTGVVLAVLVFVLFEHEALRDRFIRVTGTRDIRATTVAVNEAGEKLSHYFVSQLIVNACVGITIAIALWIADLSGALLFGILAFVFRYVPYVGVLIAAAAAAFMGMISSDGWTLAVTVLVIFISVELVFSQFVEPLFYGHSTGLSPLSVVLSAIVWAWLWGPVGLVLSTPLTLCLVVFGRHFESLRIFEILLADLPALTLSERFYQRALSNDAIEISRDARKYIRKRSLAAYCDKVLLPALMLAKADLDRGTIGETERQAVGNSILVVLEDITTSTTRRQRMPKITLSDGMSLGQILRSRREAMLGKMQGPVNGPPRSLILVIPSHPIHDALLAEILVRVLRARDLDARHLTFEEFLSPPPDADPALVGVCLLLYTISDAETEARVTDLTNKIAAGVPDAARAAVRIVDPFTDNGKAPPPAAVEKQVTSFSDALDFTLQAVDDNAAIGKIF</sequence>
<gene>
    <name evidence="9" type="ORF">WM40_10195</name>
</gene>
<keyword evidence="3" id="KW-0813">Transport</keyword>
<keyword evidence="10" id="KW-1185">Reference proteome</keyword>
<comment type="subcellular location">
    <subcellularLocation>
        <location evidence="1">Cell membrane</location>
        <topology evidence="1">Multi-pass membrane protein</topology>
    </subcellularLocation>
</comment>
<feature type="transmembrane region" description="Helical" evidence="8">
    <location>
        <begin position="152"/>
        <end position="172"/>
    </location>
</feature>
<evidence type="ECO:0000313" key="9">
    <source>
        <dbReference type="EMBL" id="KKB63773.1"/>
    </source>
</evidence>
<comment type="caution">
    <text evidence="9">The sequence shown here is derived from an EMBL/GenBank/DDBJ whole genome shotgun (WGS) entry which is preliminary data.</text>
</comment>
<feature type="transmembrane region" description="Helical" evidence="8">
    <location>
        <begin position="212"/>
        <end position="229"/>
    </location>
</feature>
<keyword evidence="7 8" id="KW-0472">Membrane</keyword>
<evidence type="ECO:0000313" key="10">
    <source>
        <dbReference type="Proteomes" id="UP000033618"/>
    </source>
</evidence>
<dbReference type="PATRIC" id="fig|28092.6.peg.2411"/>
<organism evidence="9 10">
    <name type="scientific">Robbsia andropogonis</name>
    <dbReference type="NCBI Taxonomy" id="28092"/>
    <lineage>
        <taxon>Bacteria</taxon>
        <taxon>Pseudomonadati</taxon>
        <taxon>Pseudomonadota</taxon>
        <taxon>Betaproteobacteria</taxon>
        <taxon>Burkholderiales</taxon>
        <taxon>Burkholderiaceae</taxon>
        <taxon>Robbsia</taxon>
    </lineage>
</organism>
<dbReference type="InterPro" id="IPR002549">
    <property type="entry name" value="AI-2E-like"/>
</dbReference>
<comment type="similarity">
    <text evidence="2">Belongs to the autoinducer-2 exporter (AI-2E) (TC 2.A.86) family.</text>
</comment>
<evidence type="ECO:0000256" key="6">
    <source>
        <dbReference type="ARBA" id="ARBA00022989"/>
    </source>
</evidence>
<name>A0A0F5K0Z5_9BURK</name>
<keyword evidence="5 8" id="KW-0812">Transmembrane</keyword>
<evidence type="ECO:0000256" key="4">
    <source>
        <dbReference type="ARBA" id="ARBA00022475"/>
    </source>
</evidence>
<accession>A0A0F5K0Z5</accession>
<feature type="transmembrane region" description="Helical" evidence="8">
    <location>
        <begin position="311"/>
        <end position="336"/>
    </location>
</feature>
<feature type="transmembrane region" description="Helical" evidence="8">
    <location>
        <begin position="6"/>
        <end position="34"/>
    </location>
</feature>
<feature type="transmembrane region" description="Helical" evidence="8">
    <location>
        <begin position="235"/>
        <end position="262"/>
    </location>
</feature>
<keyword evidence="4" id="KW-1003">Cell membrane</keyword>
<dbReference type="GO" id="GO:0005886">
    <property type="term" value="C:plasma membrane"/>
    <property type="evidence" value="ECO:0007669"/>
    <property type="project" value="UniProtKB-SubCell"/>
</dbReference>
<dbReference type="PANTHER" id="PTHR21716:SF53">
    <property type="entry name" value="PERMEASE PERM-RELATED"/>
    <property type="match status" value="1"/>
</dbReference>
<evidence type="ECO:0000256" key="5">
    <source>
        <dbReference type="ARBA" id="ARBA00022692"/>
    </source>
</evidence>
<dbReference type="EMBL" id="LAQU01000008">
    <property type="protein sequence ID" value="KKB63773.1"/>
    <property type="molecule type" value="Genomic_DNA"/>
</dbReference>
<keyword evidence="6 8" id="KW-1133">Transmembrane helix</keyword>
<dbReference type="Proteomes" id="UP000033618">
    <property type="component" value="Unassembled WGS sequence"/>
</dbReference>
<evidence type="ECO:0000256" key="2">
    <source>
        <dbReference type="ARBA" id="ARBA00009773"/>
    </source>
</evidence>
<evidence type="ECO:0000256" key="7">
    <source>
        <dbReference type="ARBA" id="ARBA00023136"/>
    </source>
</evidence>
<reference evidence="9 10" key="1">
    <citation type="submission" date="2015-03" db="EMBL/GenBank/DDBJ databases">
        <title>Draft Genome Sequence of Burkholderia andropogonis type strain ICMP2807, isolated from Sorghum bicolor.</title>
        <authorList>
            <person name="Lopes-Santos L."/>
            <person name="Castro D.B."/>
            <person name="Ottoboni L.M."/>
            <person name="Park D."/>
            <person name="Weirc B.S."/>
            <person name="Destefano S.A."/>
        </authorList>
    </citation>
    <scope>NUCLEOTIDE SEQUENCE [LARGE SCALE GENOMIC DNA]</scope>
    <source>
        <strain evidence="9 10">ICMP2807</strain>
    </source>
</reference>
<evidence type="ECO:0008006" key="11">
    <source>
        <dbReference type="Google" id="ProtNLM"/>
    </source>
</evidence>
<evidence type="ECO:0000256" key="8">
    <source>
        <dbReference type="SAM" id="Phobius"/>
    </source>
</evidence>
<evidence type="ECO:0000256" key="3">
    <source>
        <dbReference type="ARBA" id="ARBA00022448"/>
    </source>
</evidence>
<feature type="transmembrane region" description="Helical" evidence="8">
    <location>
        <begin position="269"/>
        <end position="291"/>
    </location>
</feature>